<feature type="non-terminal residue" evidence="2">
    <location>
        <position position="1"/>
    </location>
</feature>
<dbReference type="AlphaFoldDB" id="A0A657ENU7"/>
<dbReference type="SUPFAM" id="SSF55347">
    <property type="entry name" value="Glyceraldehyde-3-phosphate dehydrogenase-like, C-terminal domain"/>
    <property type="match status" value="1"/>
</dbReference>
<dbReference type="Gene3D" id="3.30.360.10">
    <property type="entry name" value="Dihydrodipicolinate Reductase, domain 2"/>
    <property type="match status" value="1"/>
</dbReference>
<organism evidence="2">
    <name type="scientific">Salmonella enteritidis</name>
    <dbReference type="NCBI Taxonomy" id="149539"/>
    <lineage>
        <taxon>Bacteria</taxon>
        <taxon>Pseudomonadati</taxon>
        <taxon>Pseudomonadota</taxon>
        <taxon>Gammaproteobacteria</taxon>
        <taxon>Enterobacterales</taxon>
        <taxon>Enterobacteriaceae</taxon>
        <taxon>Salmonella</taxon>
    </lineage>
</organism>
<protein>
    <submittedName>
        <fullName evidence="2">Gfo/Idh/MocA family oxidoreductase</fullName>
    </submittedName>
</protein>
<accession>A0A657ENU7</accession>
<dbReference type="Proteomes" id="UP000885271">
    <property type="component" value="Unassembled WGS sequence"/>
</dbReference>
<evidence type="ECO:0000259" key="1">
    <source>
        <dbReference type="Pfam" id="PF02894"/>
    </source>
</evidence>
<proteinExistence type="predicted"/>
<dbReference type="Pfam" id="PF02894">
    <property type="entry name" value="GFO_IDH_MocA_C"/>
    <property type="match status" value="1"/>
</dbReference>
<dbReference type="InterPro" id="IPR004104">
    <property type="entry name" value="Gfo/Idh/MocA-like_OxRdtase_C"/>
</dbReference>
<sequence length="161" mass="17877">MLFMTLEFPSGKLATLEWGSAFNWPEHYVIINGTKGSIKIDMQETAGSLRIGGQTKHFLVHETQEEDDDRRKGNMTSEMDGAIAYGHPGKKTPLWLASLIRKETLFLHNILCGAKPEEDYIDLLNGEAAMSAIATADAATLSRSQDRKVKISEIIKHTSVM</sequence>
<reference evidence="2" key="1">
    <citation type="submission" date="2018-08" db="EMBL/GenBank/DDBJ databases">
        <authorList>
            <person name="Ashton P.M."/>
            <person name="Dallman T."/>
            <person name="Nair S."/>
            <person name="De Pinna E."/>
            <person name="Peters T."/>
            <person name="Grant K."/>
        </authorList>
    </citation>
    <scope>NUCLEOTIDE SEQUENCE [LARGE SCALE GENOMIC DNA]</scope>
    <source>
        <strain evidence="2">38306</strain>
    </source>
</reference>
<comment type="caution">
    <text evidence="2">The sequence shown here is derived from an EMBL/GenBank/DDBJ whole genome shotgun (WGS) entry which is preliminary data.</text>
</comment>
<name>A0A657ENU7_SALEN</name>
<evidence type="ECO:0000313" key="2">
    <source>
        <dbReference type="EMBL" id="MIQ23863.1"/>
    </source>
</evidence>
<feature type="domain" description="Gfo/Idh/MocA-like oxidoreductase C-terminal" evidence="1">
    <location>
        <begin position="2"/>
        <end position="151"/>
    </location>
</feature>
<dbReference type="EMBL" id="RSQT01000146">
    <property type="protein sequence ID" value="MIQ23863.1"/>
    <property type="molecule type" value="Genomic_DNA"/>
</dbReference>
<gene>
    <name evidence="2" type="ORF">ZQ07_25535</name>
</gene>